<dbReference type="AlphaFoldDB" id="A0A366KA67"/>
<dbReference type="EMBL" id="PDCG01000002">
    <property type="protein sequence ID" value="RBP98122.1"/>
    <property type="molecule type" value="Genomic_DNA"/>
</dbReference>
<reference evidence="10 11" key="1">
    <citation type="submission" date="2017-10" db="EMBL/GenBank/DDBJ databases">
        <title>Bifidobacterium xylocopum sp. nov. and Bifidobacterium aemilianum sp. nov., from the carpenter bee (Xylocopa violacea) digestive tract.</title>
        <authorList>
            <person name="Alberoni D."/>
            <person name="Baffoni L."/>
            <person name="Di Gioia D."/>
            <person name="Gaggia F."/>
            <person name="Biavati B."/>
        </authorList>
    </citation>
    <scope>NUCLEOTIDE SEQUENCE [LARGE SCALE GENOMIC DNA]</scope>
    <source>
        <strain evidence="10 11">XV10</strain>
    </source>
</reference>
<dbReference type="RefSeq" id="WP_113859806.1">
    <property type="nucleotide sequence ID" value="NZ_PDCG01000002.1"/>
</dbReference>
<evidence type="ECO:0000256" key="5">
    <source>
        <dbReference type="ARBA" id="ARBA00022692"/>
    </source>
</evidence>
<dbReference type="GO" id="GO:0015190">
    <property type="term" value="F:L-leucine transmembrane transporter activity"/>
    <property type="evidence" value="ECO:0007669"/>
    <property type="project" value="TreeGrafter"/>
</dbReference>
<evidence type="ECO:0000256" key="3">
    <source>
        <dbReference type="ARBA" id="ARBA00022448"/>
    </source>
</evidence>
<keyword evidence="5 9" id="KW-0812">Transmembrane</keyword>
<comment type="similarity">
    <text evidence="2">Belongs to the branched chain amino acid transporter family.</text>
</comment>
<sequence length="464" mass="49486">MSDSDSVNHLGSRQRLLLTFTFFSMFFGAGNLIFPPLLGAQAGQATPLATLGFIISAVGLPILAVLVVAKVGGFSQLASRVSPRFALVLGVVIMLAIGPCCAIPRTATTSFEMAVGPFAGSQKAWLARLVYSLVFFALSLLFSQHPERLSKVLGRITTPLLLALIVILFIACLLQPQHEFKTPMGPYATGQLTRGFVDGYQTMDLLAALYFGIVISANVHQLGILDSKGNRHETGLAGAGTGVLLVIIYGVLSYIGAFSGSLKAINPASDTGATVLTNLTGQLFGSYGTAFVGLIFVIACFNVCTGLISTCSSYFAEHFHSLGIHQLTYRFWTILFAFFSFLVSNAGLSAIITVSLPVLSALYPIAIVLVLLGFAHQFSDRFSRVYAWTVLLVAIYSIVNCLLELAQVFGFAPAGALDLMGSLPLYSEQLTWLIPALLGLVIGTIDSLIRGPQDLHKLLTSAKS</sequence>
<keyword evidence="7 9" id="KW-1133">Transmembrane helix</keyword>
<evidence type="ECO:0000256" key="6">
    <source>
        <dbReference type="ARBA" id="ARBA00022970"/>
    </source>
</evidence>
<dbReference type="PANTHER" id="PTHR30588">
    <property type="entry name" value="BRANCHED-CHAIN AMINO ACID TRANSPORT SYSTEM 2 CARRIER PROTEIN"/>
    <property type="match status" value="1"/>
</dbReference>
<evidence type="ECO:0000256" key="7">
    <source>
        <dbReference type="ARBA" id="ARBA00022989"/>
    </source>
</evidence>
<keyword evidence="4" id="KW-1003">Cell membrane</keyword>
<comment type="subcellular location">
    <subcellularLocation>
        <location evidence="1">Cell membrane</location>
        <topology evidence="1">Multi-pass membrane protein</topology>
    </subcellularLocation>
</comment>
<dbReference type="Pfam" id="PF05525">
    <property type="entry name" value="Branch_AA_trans"/>
    <property type="match status" value="1"/>
</dbReference>
<dbReference type="OrthoDB" id="9783920at2"/>
<feature type="transmembrane region" description="Helical" evidence="9">
    <location>
        <begin position="125"/>
        <end position="144"/>
    </location>
</feature>
<name>A0A366KA67_9BIFI</name>
<feature type="transmembrane region" description="Helical" evidence="9">
    <location>
        <begin position="350"/>
        <end position="374"/>
    </location>
</feature>
<organism evidence="10 11">
    <name type="scientific">Bifidobacterium aemilianum</name>
    <dbReference type="NCBI Taxonomy" id="2493120"/>
    <lineage>
        <taxon>Bacteria</taxon>
        <taxon>Bacillati</taxon>
        <taxon>Actinomycetota</taxon>
        <taxon>Actinomycetes</taxon>
        <taxon>Bifidobacteriales</taxon>
        <taxon>Bifidobacteriaceae</taxon>
        <taxon>Bifidobacterium</taxon>
    </lineage>
</organism>
<feature type="transmembrane region" description="Helical" evidence="9">
    <location>
        <begin position="430"/>
        <end position="449"/>
    </location>
</feature>
<comment type="caution">
    <text evidence="10">The sequence shown here is derived from an EMBL/GenBank/DDBJ whole genome shotgun (WGS) entry which is preliminary data.</text>
</comment>
<feature type="transmembrane region" description="Helical" evidence="9">
    <location>
        <begin position="16"/>
        <end position="38"/>
    </location>
</feature>
<dbReference type="GO" id="GO:0015820">
    <property type="term" value="P:L-leucine transport"/>
    <property type="evidence" value="ECO:0007669"/>
    <property type="project" value="TreeGrafter"/>
</dbReference>
<proteinExistence type="inferred from homology"/>
<evidence type="ECO:0000256" key="1">
    <source>
        <dbReference type="ARBA" id="ARBA00004651"/>
    </source>
</evidence>
<feature type="transmembrane region" description="Helical" evidence="9">
    <location>
        <begin position="290"/>
        <end position="315"/>
    </location>
</feature>
<evidence type="ECO:0000313" key="11">
    <source>
        <dbReference type="Proteomes" id="UP000252530"/>
    </source>
</evidence>
<keyword evidence="6" id="KW-0029">Amino-acid transport</keyword>
<dbReference type="Proteomes" id="UP000252530">
    <property type="component" value="Unassembled WGS sequence"/>
</dbReference>
<dbReference type="InterPro" id="IPR004685">
    <property type="entry name" value="Brnchd-chn_aa_trnsp_Livcs"/>
</dbReference>
<feature type="transmembrane region" description="Helical" evidence="9">
    <location>
        <begin position="205"/>
        <end position="224"/>
    </location>
</feature>
<evidence type="ECO:0000256" key="4">
    <source>
        <dbReference type="ARBA" id="ARBA00022475"/>
    </source>
</evidence>
<keyword evidence="11" id="KW-1185">Reference proteome</keyword>
<evidence type="ECO:0000256" key="9">
    <source>
        <dbReference type="SAM" id="Phobius"/>
    </source>
</evidence>
<feature type="transmembrane region" description="Helical" evidence="9">
    <location>
        <begin position="327"/>
        <end position="344"/>
    </location>
</feature>
<gene>
    <name evidence="10" type="primary">brnQ</name>
    <name evidence="10" type="ORF">CRD60_02900</name>
</gene>
<dbReference type="PANTHER" id="PTHR30588:SF0">
    <property type="entry name" value="BRANCHED-CHAIN AMINO ACID PERMEASE BRNQ"/>
    <property type="match status" value="1"/>
</dbReference>
<dbReference type="GO" id="GO:0015818">
    <property type="term" value="P:isoleucine transport"/>
    <property type="evidence" value="ECO:0007669"/>
    <property type="project" value="TreeGrafter"/>
</dbReference>
<evidence type="ECO:0000256" key="8">
    <source>
        <dbReference type="ARBA" id="ARBA00023136"/>
    </source>
</evidence>
<feature type="transmembrane region" description="Helical" evidence="9">
    <location>
        <begin position="50"/>
        <end position="73"/>
    </location>
</feature>
<protein>
    <submittedName>
        <fullName evidence="10">Branched-chain amino acid transport system II carrier protein</fullName>
    </submittedName>
</protein>
<evidence type="ECO:0000256" key="2">
    <source>
        <dbReference type="ARBA" id="ARBA00008540"/>
    </source>
</evidence>
<dbReference type="NCBIfam" id="TIGR00796">
    <property type="entry name" value="livcs"/>
    <property type="match status" value="1"/>
</dbReference>
<keyword evidence="3" id="KW-0813">Transport</keyword>
<accession>A0A366KA67</accession>
<evidence type="ECO:0000313" key="10">
    <source>
        <dbReference type="EMBL" id="RBP98122.1"/>
    </source>
</evidence>
<feature type="transmembrane region" description="Helical" evidence="9">
    <location>
        <begin position="156"/>
        <end position="176"/>
    </location>
</feature>
<feature type="transmembrane region" description="Helical" evidence="9">
    <location>
        <begin position="85"/>
        <end position="105"/>
    </location>
</feature>
<dbReference type="GO" id="GO:0005304">
    <property type="term" value="F:L-valine transmembrane transporter activity"/>
    <property type="evidence" value="ECO:0007669"/>
    <property type="project" value="TreeGrafter"/>
</dbReference>
<keyword evidence="8 9" id="KW-0472">Membrane</keyword>
<dbReference type="GO" id="GO:0005886">
    <property type="term" value="C:plasma membrane"/>
    <property type="evidence" value="ECO:0007669"/>
    <property type="project" value="UniProtKB-SubCell"/>
</dbReference>
<feature type="transmembrane region" description="Helical" evidence="9">
    <location>
        <begin position="236"/>
        <end position="257"/>
    </location>
</feature>
<dbReference type="GO" id="GO:0015188">
    <property type="term" value="F:L-isoleucine transmembrane transporter activity"/>
    <property type="evidence" value="ECO:0007669"/>
    <property type="project" value="TreeGrafter"/>
</dbReference>
<feature type="transmembrane region" description="Helical" evidence="9">
    <location>
        <begin position="386"/>
        <end position="410"/>
    </location>
</feature>